<gene>
    <name evidence="1" type="ORF">QT969_16300</name>
</gene>
<organism evidence="1 2">
    <name type="scientific">Rhodococcus indonesiensis</name>
    <dbReference type="NCBI Taxonomy" id="3055869"/>
    <lineage>
        <taxon>Bacteria</taxon>
        <taxon>Bacillati</taxon>
        <taxon>Actinomycetota</taxon>
        <taxon>Actinomycetes</taxon>
        <taxon>Mycobacteriales</taxon>
        <taxon>Nocardiaceae</taxon>
        <taxon>Rhodococcus</taxon>
    </lineage>
</organism>
<accession>A0ABT7RQA9</accession>
<dbReference type="InterPro" id="IPR059166">
    <property type="entry name" value="PLD-like_cat"/>
</dbReference>
<comment type="caution">
    <text evidence="1">The sequence shown here is derived from an EMBL/GenBank/DDBJ whole genome shotgun (WGS) entry which is preliminary data.</text>
</comment>
<keyword evidence="2" id="KW-1185">Reference proteome</keyword>
<dbReference type="RefSeq" id="WP_289380005.1">
    <property type="nucleotide sequence ID" value="NZ_JAUBOF010000059.1"/>
</dbReference>
<name>A0ABT7RQA9_9NOCA</name>
<protein>
    <submittedName>
        <fullName evidence="1">Phospholipase D family protein</fullName>
    </submittedName>
</protein>
<sequence>MLPPDSRAVLIQELRPPVGYTLDGAIATTFTLDLTAAVIPPLAFSSFAISSRLPDPVTALEAVRAAAAKVDIFCQGGNISIPNRAPDLLAFVEPMVHAVQRPAGHLFHPKVWFVRYVDDAGNESYRLLVLTRNLTNDHAWDIVVRLDSAHLSPRRLPENGDLHRLLESLPNRAVTPLPTARLRRIEELARAAQYVVWERPEGVAGLSLHYLDGKKRLDFTGRRHLVVSPFLNDAGLDTIVPRTQNLTVVSRAEELERLTPEQLERLDTYVIDAMAGIDLGDGTEDNSGEPPSSAAAPLSLISGLHAKMFVVEPEGRAQRARLLIGSANATDAAMTGNVEFLVEFEGPRRHFGIDSFIGEAGSFRALVEPYVATGGAEPSSDEDERRELEHRLRIVAEVQHTLTVQPSSAPAENPNGRFDLLLTTNRPYPLHDGWAAGVELLTQPGVARHPRKDEPLEDLFHKVETADISPFLSIRMTSPSGIQAGTVVLAILVGEPTDRLDLVLARQIDTPEKFLRFLYLILSLGNPHFLSYLSDGNGEGGSLGVRPGGPGVLELVLRALADKPDALDDLGRLVTRLSTTEEGRKLLPAGFEELWAEAERARRALARRRS</sequence>
<dbReference type="EMBL" id="JAUBOF010000059">
    <property type="protein sequence ID" value="MDM7489843.1"/>
    <property type="molecule type" value="Genomic_DNA"/>
</dbReference>
<dbReference type="Gene3D" id="3.30.870.10">
    <property type="entry name" value="Endonuclease Chain A"/>
    <property type="match status" value="1"/>
</dbReference>
<proteinExistence type="predicted"/>
<reference evidence="1 2" key="1">
    <citation type="submission" date="2023-06" db="EMBL/GenBank/DDBJ databases">
        <title>Rhodococcus indonesiensis sp. nov a new member of the Rhodococcus ruber lineage isolated from a sediment of neutral hot spring.</title>
        <authorList>
            <person name="Kusuma A.B."/>
            <person name="Fenylestari G."/>
            <person name="Ammar F."/>
            <person name="Nouioui I."/>
            <person name="Goodfellow M."/>
        </authorList>
    </citation>
    <scope>NUCLEOTIDE SEQUENCE [LARGE SCALE GENOMIC DNA]</scope>
    <source>
        <strain evidence="1 2">CSLK01-03</strain>
    </source>
</reference>
<dbReference type="CDD" id="cd09176">
    <property type="entry name" value="PLDc_unchar6"/>
    <property type="match status" value="1"/>
</dbReference>
<evidence type="ECO:0000313" key="2">
    <source>
        <dbReference type="Proteomes" id="UP001233164"/>
    </source>
</evidence>
<dbReference type="Proteomes" id="UP001233164">
    <property type="component" value="Unassembled WGS sequence"/>
</dbReference>
<evidence type="ECO:0000313" key="1">
    <source>
        <dbReference type="EMBL" id="MDM7489843.1"/>
    </source>
</evidence>